<evidence type="ECO:0000256" key="9">
    <source>
        <dbReference type="ARBA" id="ARBA00023004"/>
    </source>
</evidence>
<evidence type="ECO:0000256" key="6">
    <source>
        <dbReference type="ARBA" id="ARBA00022723"/>
    </source>
</evidence>
<feature type="transmembrane region" description="Helical" evidence="12">
    <location>
        <begin position="191"/>
        <end position="210"/>
    </location>
</feature>
<feature type="transmembrane region" description="Helical" evidence="12">
    <location>
        <begin position="155"/>
        <end position="179"/>
    </location>
</feature>
<dbReference type="EMBL" id="LGSR01000001">
    <property type="protein sequence ID" value="KOS23456.1"/>
    <property type="molecule type" value="Genomic_DNA"/>
</dbReference>
<dbReference type="GO" id="GO:0140575">
    <property type="term" value="F:transmembrane monodehydroascorbate reductase activity"/>
    <property type="evidence" value="ECO:0007669"/>
    <property type="project" value="InterPro"/>
</dbReference>
<evidence type="ECO:0000256" key="4">
    <source>
        <dbReference type="ARBA" id="ARBA00022617"/>
    </source>
</evidence>
<keyword evidence="3" id="KW-0813">Transport</keyword>
<dbReference type="Pfam" id="PF03188">
    <property type="entry name" value="Cytochrom_B561"/>
    <property type="match status" value="1"/>
</dbReference>
<sequence length="256" mass="27205">MASTTGVPPRRPSQNEEEAVVRDETEGEPLLGRPGDASQPEGKSALNNLVLGTGIIAQLGIGLLLVLVWASVLSKPVILFSGHPLSQSLAVAILVQSVLFLQPTHTSDQKLAGQRVHASLNLLALAALAVGVALVEANKARSHGPHMHSAHAWAGAVALAAMAAQYLVGFTMWAAPALYGGEDRAKAVWKYHRWSGYAILLLLLVTVNLATETDYVRNVLKLKLWAVFLLSVVVALGVYPRIQKQKLGLGGSRIAL</sequence>
<keyword evidence="9" id="KW-0408">Iron</keyword>
<name>A0A0M8N187_ESCWE</name>
<keyword evidence="4" id="KW-0349">Heme</keyword>
<dbReference type="SMART" id="SM00665">
    <property type="entry name" value="B561"/>
    <property type="match status" value="1"/>
</dbReference>
<dbReference type="STRING" id="150374.A0A0M8N187"/>
<feature type="transmembrane region" description="Helical" evidence="12">
    <location>
        <begin position="85"/>
        <end position="104"/>
    </location>
</feature>
<evidence type="ECO:0000256" key="1">
    <source>
        <dbReference type="ARBA" id="ARBA00001970"/>
    </source>
</evidence>
<reference evidence="14 15" key="1">
    <citation type="submission" date="2015-07" db="EMBL/GenBank/DDBJ databases">
        <title>The genome of the fungus Escovopsis weberi, a specialized disease agent of ant agriculture.</title>
        <authorList>
            <person name="de Man T.J."/>
            <person name="Stajich J.E."/>
            <person name="Kubicek C.P."/>
            <person name="Chenthamara K."/>
            <person name="Atanasova L."/>
            <person name="Druzhinina I.S."/>
            <person name="Birnbaum S."/>
            <person name="Barribeau S.M."/>
            <person name="Teiling C."/>
            <person name="Suen G."/>
            <person name="Currie C."/>
            <person name="Gerardo N.M."/>
        </authorList>
    </citation>
    <scope>NUCLEOTIDE SEQUENCE [LARGE SCALE GENOMIC DNA]</scope>
</reference>
<dbReference type="CDD" id="cd08761">
    <property type="entry name" value="Cyt_b561_CYB561D2_like"/>
    <property type="match status" value="1"/>
</dbReference>
<dbReference type="PANTHER" id="PTHR15422:SF45">
    <property type="entry name" value="CYTOCHROME B561 DOMAIN-CONTAINING PROTEIN"/>
    <property type="match status" value="1"/>
</dbReference>
<dbReference type="PANTHER" id="PTHR15422">
    <property type="entry name" value="OS05G0565100 PROTEIN"/>
    <property type="match status" value="1"/>
</dbReference>
<dbReference type="PROSITE" id="PS50939">
    <property type="entry name" value="CYTOCHROME_B561"/>
    <property type="match status" value="1"/>
</dbReference>
<keyword evidence="10 12" id="KW-0472">Membrane</keyword>
<dbReference type="GO" id="GO:0046872">
    <property type="term" value="F:metal ion binding"/>
    <property type="evidence" value="ECO:0007669"/>
    <property type="project" value="UniProtKB-KW"/>
</dbReference>
<dbReference type="InterPro" id="IPR006593">
    <property type="entry name" value="Cyt_b561/ferric_Rdtase_TM"/>
</dbReference>
<evidence type="ECO:0000259" key="13">
    <source>
        <dbReference type="PROSITE" id="PS50939"/>
    </source>
</evidence>
<feature type="transmembrane region" description="Helical" evidence="12">
    <location>
        <begin position="49"/>
        <end position="73"/>
    </location>
</feature>
<dbReference type="AlphaFoldDB" id="A0A0M8N187"/>
<gene>
    <name evidence="14" type="ORF">ESCO_006582</name>
</gene>
<comment type="caution">
    <text evidence="14">The sequence shown here is derived from an EMBL/GenBank/DDBJ whole genome shotgun (WGS) entry which is preliminary data.</text>
</comment>
<feature type="transmembrane region" description="Helical" evidence="12">
    <location>
        <begin position="222"/>
        <end position="239"/>
    </location>
</feature>
<evidence type="ECO:0000256" key="11">
    <source>
        <dbReference type="SAM" id="MobiDB-lite"/>
    </source>
</evidence>
<keyword evidence="8 12" id="KW-1133">Transmembrane helix</keyword>
<proteinExistence type="predicted"/>
<evidence type="ECO:0000256" key="5">
    <source>
        <dbReference type="ARBA" id="ARBA00022692"/>
    </source>
</evidence>
<keyword evidence="7" id="KW-0249">Electron transport</keyword>
<dbReference type="Proteomes" id="UP000053831">
    <property type="component" value="Unassembled WGS sequence"/>
</dbReference>
<evidence type="ECO:0000256" key="3">
    <source>
        <dbReference type="ARBA" id="ARBA00022448"/>
    </source>
</evidence>
<comment type="cofactor">
    <cofactor evidence="1">
        <name>heme b</name>
        <dbReference type="ChEBI" id="CHEBI:60344"/>
    </cofactor>
</comment>
<keyword evidence="5 12" id="KW-0812">Transmembrane</keyword>
<organism evidence="14 15">
    <name type="scientific">Escovopsis weberi</name>
    <dbReference type="NCBI Taxonomy" id="150374"/>
    <lineage>
        <taxon>Eukaryota</taxon>
        <taxon>Fungi</taxon>
        <taxon>Dikarya</taxon>
        <taxon>Ascomycota</taxon>
        <taxon>Pezizomycotina</taxon>
        <taxon>Sordariomycetes</taxon>
        <taxon>Hypocreomycetidae</taxon>
        <taxon>Hypocreales</taxon>
        <taxon>Hypocreaceae</taxon>
        <taxon>Escovopsis</taxon>
    </lineage>
</organism>
<dbReference type="InterPro" id="IPR045150">
    <property type="entry name" value="CYB561D1/2"/>
</dbReference>
<evidence type="ECO:0000256" key="10">
    <source>
        <dbReference type="ARBA" id="ARBA00023136"/>
    </source>
</evidence>
<feature type="transmembrane region" description="Helical" evidence="12">
    <location>
        <begin position="116"/>
        <end position="135"/>
    </location>
</feature>
<evidence type="ECO:0000313" key="15">
    <source>
        <dbReference type="Proteomes" id="UP000053831"/>
    </source>
</evidence>
<comment type="subcellular location">
    <subcellularLocation>
        <location evidence="2">Membrane</location>
        <topology evidence="2">Multi-pass membrane protein</topology>
    </subcellularLocation>
</comment>
<dbReference type="OrthoDB" id="432881at2759"/>
<keyword evidence="15" id="KW-1185">Reference proteome</keyword>
<accession>A0A0M8N187</accession>
<dbReference type="Gene3D" id="1.20.120.1770">
    <property type="match status" value="1"/>
</dbReference>
<feature type="region of interest" description="Disordered" evidence="11">
    <location>
        <begin position="1"/>
        <end position="40"/>
    </location>
</feature>
<evidence type="ECO:0000256" key="8">
    <source>
        <dbReference type="ARBA" id="ARBA00022989"/>
    </source>
</evidence>
<feature type="domain" description="Cytochrome b561" evidence="13">
    <location>
        <begin position="47"/>
        <end position="245"/>
    </location>
</feature>
<protein>
    <submittedName>
        <fullName evidence="14">Cytochrome b561 domain-containing protein 1</fullName>
    </submittedName>
</protein>
<evidence type="ECO:0000313" key="14">
    <source>
        <dbReference type="EMBL" id="KOS23456.1"/>
    </source>
</evidence>
<evidence type="ECO:0000256" key="2">
    <source>
        <dbReference type="ARBA" id="ARBA00004141"/>
    </source>
</evidence>
<evidence type="ECO:0000256" key="12">
    <source>
        <dbReference type="SAM" id="Phobius"/>
    </source>
</evidence>
<dbReference type="GO" id="GO:0016020">
    <property type="term" value="C:membrane"/>
    <property type="evidence" value="ECO:0007669"/>
    <property type="project" value="UniProtKB-SubCell"/>
</dbReference>
<keyword evidence="6" id="KW-0479">Metal-binding</keyword>
<evidence type="ECO:0000256" key="7">
    <source>
        <dbReference type="ARBA" id="ARBA00022982"/>
    </source>
</evidence>